<evidence type="ECO:0000256" key="1">
    <source>
        <dbReference type="ARBA" id="ARBA00004585"/>
    </source>
</evidence>
<comment type="caution">
    <text evidence="18">The sequence shown here is derived from an EMBL/GenBank/DDBJ whole genome shotgun (WGS) entry which is preliminary data.</text>
</comment>
<evidence type="ECO:0000256" key="16">
    <source>
        <dbReference type="PROSITE-ProRule" id="PRU00175"/>
    </source>
</evidence>
<keyword evidence="7" id="KW-0479">Metal-binding</keyword>
<evidence type="ECO:0000256" key="8">
    <source>
        <dbReference type="ARBA" id="ARBA00022771"/>
    </source>
</evidence>
<evidence type="ECO:0000256" key="6">
    <source>
        <dbReference type="ARBA" id="ARBA00022692"/>
    </source>
</evidence>
<comment type="subcellular location">
    <subcellularLocation>
        <location evidence="1">Peroxisome membrane</location>
        <topology evidence="1">Multi-pass membrane protein</topology>
    </subcellularLocation>
</comment>
<evidence type="ECO:0000256" key="7">
    <source>
        <dbReference type="ARBA" id="ARBA00022723"/>
    </source>
</evidence>
<dbReference type="InterPro" id="IPR006845">
    <property type="entry name" value="Pex_N"/>
</dbReference>
<evidence type="ECO:0000256" key="4">
    <source>
        <dbReference type="ARBA" id="ARBA00018980"/>
    </source>
</evidence>
<evidence type="ECO:0000256" key="10">
    <source>
        <dbReference type="ARBA" id="ARBA00022927"/>
    </source>
</evidence>
<dbReference type="PANTHER" id="PTHR12888:SF0">
    <property type="entry name" value="PEROXISOME ASSEMBLY PROTEIN 12"/>
    <property type="match status" value="1"/>
</dbReference>
<feature type="domain" description="RING-type" evidence="17">
    <location>
        <begin position="322"/>
        <end position="358"/>
    </location>
</feature>
<evidence type="ECO:0000259" key="17">
    <source>
        <dbReference type="PROSITE" id="PS50089"/>
    </source>
</evidence>
<evidence type="ECO:0000313" key="19">
    <source>
        <dbReference type="Proteomes" id="UP000789508"/>
    </source>
</evidence>
<name>A0A9N8VC55_9GLOM</name>
<proteinExistence type="inferred from homology"/>
<dbReference type="AlphaFoldDB" id="A0A9N8VC55"/>
<dbReference type="SMART" id="SM00184">
    <property type="entry name" value="RING"/>
    <property type="match status" value="1"/>
</dbReference>
<keyword evidence="6" id="KW-0812">Transmembrane</keyword>
<comment type="subunit">
    <text evidence="15">Component of the PEX2-PEX10-PEX12 retrotranslocation channel, composed of PEX2, PEX10 and PEX12.</text>
</comment>
<dbReference type="InterPro" id="IPR017375">
    <property type="entry name" value="PEX12"/>
</dbReference>
<dbReference type="CDD" id="cd16451">
    <property type="entry name" value="mRING_PEX12"/>
    <property type="match status" value="1"/>
</dbReference>
<evidence type="ECO:0000256" key="12">
    <source>
        <dbReference type="ARBA" id="ARBA00023136"/>
    </source>
</evidence>
<dbReference type="GO" id="GO:0008270">
    <property type="term" value="F:zinc ion binding"/>
    <property type="evidence" value="ECO:0007669"/>
    <property type="project" value="UniProtKB-KW"/>
</dbReference>
<evidence type="ECO:0000256" key="3">
    <source>
        <dbReference type="ARBA" id="ARBA00008704"/>
    </source>
</evidence>
<dbReference type="GO" id="GO:0006513">
    <property type="term" value="P:protein monoubiquitination"/>
    <property type="evidence" value="ECO:0007669"/>
    <property type="project" value="TreeGrafter"/>
</dbReference>
<evidence type="ECO:0000256" key="14">
    <source>
        <dbReference type="ARBA" id="ARBA00029692"/>
    </source>
</evidence>
<evidence type="ECO:0000256" key="2">
    <source>
        <dbReference type="ARBA" id="ARBA00004906"/>
    </source>
</evidence>
<evidence type="ECO:0000256" key="13">
    <source>
        <dbReference type="ARBA" id="ARBA00023140"/>
    </source>
</evidence>
<dbReference type="PANTHER" id="PTHR12888">
    <property type="entry name" value="PEROXISOME ASSEMBLY PROTEIN 12 PEROXIN-12"/>
    <property type="match status" value="1"/>
</dbReference>
<keyword evidence="8 16" id="KW-0863">Zinc-finger</keyword>
<keyword evidence="10" id="KW-0653">Protein transport</keyword>
<dbReference type="PIRSF" id="PIRSF038074">
    <property type="entry name" value="Peroxisome_assembly_p12"/>
    <property type="match status" value="1"/>
</dbReference>
<gene>
    <name evidence="18" type="ORF">ALEPTO_LOCUS976</name>
</gene>
<dbReference type="GO" id="GO:0004842">
    <property type="term" value="F:ubiquitin-protein transferase activity"/>
    <property type="evidence" value="ECO:0007669"/>
    <property type="project" value="TreeGrafter"/>
</dbReference>
<dbReference type="EMBL" id="CAJVPS010000091">
    <property type="protein sequence ID" value="CAG8450488.1"/>
    <property type="molecule type" value="Genomic_DNA"/>
</dbReference>
<organism evidence="18 19">
    <name type="scientific">Ambispora leptoticha</name>
    <dbReference type="NCBI Taxonomy" id="144679"/>
    <lineage>
        <taxon>Eukaryota</taxon>
        <taxon>Fungi</taxon>
        <taxon>Fungi incertae sedis</taxon>
        <taxon>Mucoromycota</taxon>
        <taxon>Glomeromycotina</taxon>
        <taxon>Glomeromycetes</taxon>
        <taxon>Archaeosporales</taxon>
        <taxon>Ambisporaceae</taxon>
        <taxon>Ambispora</taxon>
    </lineage>
</organism>
<keyword evidence="12" id="KW-0472">Membrane</keyword>
<dbReference type="Gene3D" id="3.30.40.10">
    <property type="entry name" value="Zinc/RING finger domain, C3HC4 (zinc finger)"/>
    <property type="match status" value="1"/>
</dbReference>
<evidence type="ECO:0000256" key="9">
    <source>
        <dbReference type="ARBA" id="ARBA00022833"/>
    </source>
</evidence>
<dbReference type="Pfam" id="PF13923">
    <property type="entry name" value="zf-C3HC4_2"/>
    <property type="match status" value="1"/>
</dbReference>
<dbReference type="InterPro" id="IPR001841">
    <property type="entry name" value="Znf_RING"/>
</dbReference>
<keyword evidence="5" id="KW-0813">Transport</keyword>
<dbReference type="GO" id="GO:1990429">
    <property type="term" value="C:peroxisomal importomer complex"/>
    <property type="evidence" value="ECO:0007669"/>
    <property type="project" value="TreeGrafter"/>
</dbReference>
<keyword evidence="19" id="KW-1185">Reference proteome</keyword>
<protein>
    <recommendedName>
        <fullName evidence="4">Peroxisome assembly protein 12</fullName>
    </recommendedName>
    <alternativeName>
        <fullName evidence="14">Peroxin-12</fullName>
    </alternativeName>
</protein>
<comment type="similarity">
    <text evidence="3">Belongs to the pex2/pex10/pex12 family.</text>
</comment>
<accession>A0A9N8VC55</accession>
<dbReference type="InterPro" id="IPR013083">
    <property type="entry name" value="Znf_RING/FYVE/PHD"/>
</dbReference>
<evidence type="ECO:0000256" key="11">
    <source>
        <dbReference type="ARBA" id="ARBA00022989"/>
    </source>
</evidence>
<evidence type="ECO:0000256" key="5">
    <source>
        <dbReference type="ARBA" id="ARBA00022448"/>
    </source>
</evidence>
<evidence type="ECO:0000313" key="18">
    <source>
        <dbReference type="EMBL" id="CAG8450488.1"/>
    </source>
</evidence>
<comment type="pathway">
    <text evidence="2">Protein modification; protein ubiquitination.</text>
</comment>
<dbReference type="GO" id="GO:0016562">
    <property type="term" value="P:protein import into peroxisome matrix, receptor recycling"/>
    <property type="evidence" value="ECO:0007669"/>
    <property type="project" value="UniProtKB-ARBA"/>
</dbReference>
<dbReference type="Pfam" id="PF04757">
    <property type="entry name" value="Pex2_Pex12"/>
    <property type="match status" value="1"/>
</dbReference>
<dbReference type="SUPFAM" id="SSF57850">
    <property type="entry name" value="RING/U-box"/>
    <property type="match status" value="1"/>
</dbReference>
<evidence type="ECO:0000256" key="15">
    <source>
        <dbReference type="ARBA" id="ARBA00034505"/>
    </source>
</evidence>
<keyword evidence="11" id="KW-1133">Transmembrane helix</keyword>
<reference evidence="18" key="1">
    <citation type="submission" date="2021-06" db="EMBL/GenBank/DDBJ databases">
        <authorList>
            <person name="Kallberg Y."/>
            <person name="Tangrot J."/>
            <person name="Rosling A."/>
        </authorList>
    </citation>
    <scope>NUCLEOTIDE SEQUENCE</scope>
    <source>
        <strain evidence="18">FL130A</strain>
    </source>
</reference>
<dbReference type="Proteomes" id="UP000789508">
    <property type="component" value="Unassembled WGS sequence"/>
</dbReference>
<dbReference type="PROSITE" id="PS50089">
    <property type="entry name" value="ZF_RING_2"/>
    <property type="match status" value="1"/>
</dbReference>
<dbReference type="GO" id="GO:0005778">
    <property type="term" value="C:peroxisomal membrane"/>
    <property type="evidence" value="ECO:0007669"/>
    <property type="project" value="UniProtKB-SubCell"/>
</dbReference>
<keyword evidence="9" id="KW-0862">Zinc</keyword>
<sequence>MEFMSDLGSNADIYRPSLFELIAQEKMRELLQPAIRYVLSVYAQRYPRYLLRIVNKLDEFYAILLLFVERHYLKEWGASFTENFYGLKRIRSLHTNMNLGESSSKELVKLRNRDIWRSLLVLIGSSYIKTKLDDYYESVTGGAGARYLGSSRTSRREDINYHRLTLAEKTRYILRNVFKVIYPWINSFYNISILAYNIAYLYEKTRYYTPWLHLLGIEIRRMSAQDYREYTQRQAESENISSVPTTRLQKGTNFLFTILSRGFDLLKILLPMSIFFYKFLEWWYSSEFTRKPGGDSGIEIPPPERLLPDPRGFPVPNIPNTCPICTNRLANPTALPSGYVFCYKCVYDYVENYNRCPVTWIKVDIDGLRKMLDLPFVLKRKQFPIQLAFCLNHQQIPGSKRYLIDQYLSQPVFS</sequence>
<dbReference type="OrthoDB" id="107372at2759"/>
<keyword evidence="13" id="KW-0576">Peroxisome</keyword>